<organism evidence="2 3">
    <name type="scientific">Byssothecium circinans</name>
    <dbReference type="NCBI Taxonomy" id="147558"/>
    <lineage>
        <taxon>Eukaryota</taxon>
        <taxon>Fungi</taxon>
        <taxon>Dikarya</taxon>
        <taxon>Ascomycota</taxon>
        <taxon>Pezizomycotina</taxon>
        <taxon>Dothideomycetes</taxon>
        <taxon>Pleosporomycetidae</taxon>
        <taxon>Pleosporales</taxon>
        <taxon>Massarineae</taxon>
        <taxon>Massarinaceae</taxon>
        <taxon>Byssothecium</taxon>
    </lineage>
</organism>
<gene>
    <name evidence="2" type="ORF">CC80DRAFT_555062</name>
</gene>
<dbReference type="EMBL" id="ML977033">
    <property type="protein sequence ID" value="KAF1949688.1"/>
    <property type="molecule type" value="Genomic_DNA"/>
</dbReference>
<feature type="region of interest" description="Disordered" evidence="1">
    <location>
        <begin position="150"/>
        <end position="179"/>
    </location>
</feature>
<dbReference type="Proteomes" id="UP000800035">
    <property type="component" value="Unassembled WGS sequence"/>
</dbReference>
<evidence type="ECO:0000313" key="3">
    <source>
        <dbReference type="Proteomes" id="UP000800035"/>
    </source>
</evidence>
<name>A0A6A5TBN2_9PLEO</name>
<proteinExistence type="predicted"/>
<accession>A0A6A5TBN2</accession>
<keyword evidence="3" id="KW-1185">Reference proteome</keyword>
<protein>
    <submittedName>
        <fullName evidence="2">Uncharacterized protein</fullName>
    </submittedName>
</protein>
<reference evidence="2" key="1">
    <citation type="journal article" date="2020" name="Stud. Mycol.">
        <title>101 Dothideomycetes genomes: a test case for predicting lifestyles and emergence of pathogens.</title>
        <authorList>
            <person name="Haridas S."/>
            <person name="Albert R."/>
            <person name="Binder M."/>
            <person name="Bloem J."/>
            <person name="Labutti K."/>
            <person name="Salamov A."/>
            <person name="Andreopoulos B."/>
            <person name="Baker S."/>
            <person name="Barry K."/>
            <person name="Bills G."/>
            <person name="Bluhm B."/>
            <person name="Cannon C."/>
            <person name="Castanera R."/>
            <person name="Culley D."/>
            <person name="Daum C."/>
            <person name="Ezra D."/>
            <person name="Gonzalez J."/>
            <person name="Henrissat B."/>
            <person name="Kuo A."/>
            <person name="Liang C."/>
            <person name="Lipzen A."/>
            <person name="Lutzoni F."/>
            <person name="Magnuson J."/>
            <person name="Mondo S."/>
            <person name="Nolan M."/>
            <person name="Ohm R."/>
            <person name="Pangilinan J."/>
            <person name="Park H.-J."/>
            <person name="Ramirez L."/>
            <person name="Alfaro M."/>
            <person name="Sun H."/>
            <person name="Tritt A."/>
            <person name="Yoshinaga Y."/>
            <person name="Zwiers L.-H."/>
            <person name="Turgeon B."/>
            <person name="Goodwin S."/>
            <person name="Spatafora J."/>
            <person name="Crous P."/>
            <person name="Grigoriev I."/>
        </authorList>
    </citation>
    <scope>NUCLEOTIDE SEQUENCE</scope>
    <source>
        <strain evidence="2">CBS 675.92</strain>
    </source>
</reference>
<dbReference type="AlphaFoldDB" id="A0A6A5TBN2"/>
<sequence length="245" mass="27820">MNSPWIFLQPHPSTGIPSGYWYYAEGQQALYFQHSHYHALPEYHVSDDQVPHFPQTQLHNLGRLKAAFGQNLSHWKYQDKGEDVAPAKQGRSCKECYPSKRPKFNAFRRDVSQRLTNSYQRASYTNNTHDNEMQHIAGMFNGLSLHKGFGSPGEVDSSRSNTTFEEPEEDSTQNNWEGPGVVPRLEAALALDKLGDIESDRIRALHNIFSRAGDPSLDPSESVAMYWHVAERAQRIFDKLGEGQA</sequence>
<evidence type="ECO:0000256" key="1">
    <source>
        <dbReference type="SAM" id="MobiDB-lite"/>
    </source>
</evidence>
<evidence type="ECO:0000313" key="2">
    <source>
        <dbReference type="EMBL" id="KAF1949688.1"/>
    </source>
</evidence>